<keyword evidence="9" id="KW-1133">Transmembrane helix</keyword>
<evidence type="ECO:0000313" key="11">
    <source>
        <dbReference type="EMBL" id="KAI1878562.1"/>
    </source>
</evidence>
<sequence length="638" mass="71850">MLSSVLLLAAAAAAYCVYNVVAGYSRNIAKAKQSGLPYYLSPVSPINQLALVLRSFWLPMWKLLPRKYWADTIELLNPDWNFNLLFEPFERLGDTFLVVSPGSIRLYTANAEAIHQITSKREVFQKPTESYRILALYGENVLTTEGSMWRSHRKVTSTSFNEKNTALVFKESINQTYGLIEQWLGPDGKGNRTIETAEGDIMALMLHIIGYVGFGLKLLWPGQTVPAEMDPKLAKYSSLQPPKGHSMNFKDSLHYTLHHILLLLILPRWLLRMLPFKSTRRAIKSENNLIQYMDQFLQDKIEDVEQGKPDPGMDIMGMLVRSSYGDRAPKDSAAAKRDSKLTKLMDSEIIGNAFIMIVAGHETTAGTFLFTLLQMAINAASQRSIQQDVDRIFGQTDPSTWDYEQSVNPLLASYIGACMNETLRTMPPAVDVPKKVLANRDQVLMIDGQKRIVPRGTKVGVNVVAAQHNPRYWPTERSKITDSESDLADFVPERWFSKTSSSDSSTDEDADSEDYGGFAGPDTSAQLFRPVRGSYLPFSDGPRSCLGRRIAQVEMIAALSVIFQKFSIELAVDEWASDAEVEKMGRDERREIYQKAQDKARRTLKSATSIITLKLHGNKSIPIRLVPRGQERFVDWVE</sequence>
<dbReference type="EMBL" id="JAFIMR010000005">
    <property type="protein sequence ID" value="KAI1878562.1"/>
    <property type="molecule type" value="Genomic_DNA"/>
</dbReference>
<keyword evidence="3 6" id="KW-0349">Heme</keyword>
<evidence type="ECO:0000256" key="7">
    <source>
        <dbReference type="RuleBase" id="RU000461"/>
    </source>
</evidence>
<name>A0A9Q0ATE5_9PEZI</name>
<feature type="region of interest" description="Disordered" evidence="8">
    <location>
        <begin position="497"/>
        <end position="524"/>
    </location>
</feature>
<dbReference type="GO" id="GO:0020037">
    <property type="term" value="F:heme binding"/>
    <property type="evidence" value="ECO:0007669"/>
    <property type="project" value="InterPro"/>
</dbReference>
<keyword evidence="9" id="KW-0472">Membrane</keyword>
<dbReference type="Proteomes" id="UP000829685">
    <property type="component" value="Unassembled WGS sequence"/>
</dbReference>
<comment type="caution">
    <text evidence="11">The sequence shown here is derived from an EMBL/GenBank/DDBJ whole genome shotgun (WGS) entry which is preliminary data.</text>
</comment>
<gene>
    <name evidence="11" type="ORF">JX265_002739</name>
</gene>
<dbReference type="Pfam" id="PF00067">
    <property type="entry name" value="p450"/>
    <property type="match status" value="1"/>
</dbReference>
<dbReference type="InterPro" id="IPR036396">
    <property type="entry name" value="Cyt_P450_sf"/>
</dbReference>
<evidence type="ECO:0000256" key="5">
    <source>
        <dbReference type="ARBA" id="ARBA00023004"/>
    </source>
</evidence>
<dbReference type="InterPro" id="IPR050121">
    <property type="entry name" value="Cytochrome_P450_monoxygenase"/>
</dbReference>
<organism evidence="11 12">
    <name type="scientific">Neoarthrinium moseri</name>
    <dbReference type="NCBI Taxonomy" id="1658444"/>
    <lineage>
        <taxon>Eukaryota</taxon>
        <taxon>Fungi</taxon>
        <taxon>Dikarya</taxon>
        <taxon>Ascomycota</taxon>
        <taxon>Pezizomycotina</taxon>
        <taxon>Sordariomycetes</taxon>
        <taxon>Xylariomycetidae</taxon>
        <taxon>Amphisphaeriales</taxon>
        <taxon>Apiosporaceae</taxon>
        <taxon>Neoarthrinium</taxon>
    </lineage>
</organism>
<dbReference type="AlphaFoldDB" id="A0A9Q0ATE5"/>
<proteinExistence type="inferred from homology"/>
<dbReference type="PRINTS" id="PR00463">
    <property type="entry name" value="EP450I"/>
</dbReference>
<evidence type="ECO:0000256" key="6">
    <source>
        <dbReference type="PIRSR" id="PIRSR602401-1"/>
    </source>
</evidence>
<evidence type="ECO:0000313" key="12">
    <source>
        <dbReference type="Proteomes" id="UP000829685"/>
    </source>
</evidence>
<accession>A0A9Q0ATE5</accession>
<dbReference type="InterPro" id="IPR001128">
    <property type="entry name" value="Cyt_P450"/>
</dbReference>
<dbReference type="PROSITE" id="PS00086">
    <property type="entry name" value="CYTOCHROME_P450"/>
    <property type="match status" value="1"/>
</dbReference>
<dbReference type="PRINTS" id="PR00385">
    <property type="entry name" value="P450"/>
</dbReference>
<evidence type="ECO:0000256" key="2">
    <source>
        <dbReference type="ARBA" id="ARBA00010617"/>
    </source>
</evidence>
<comment type="similarity">
    <text evidence="2 7">Belongs to the cytochrome P450 family.</text>
</comment>
<keyword evidence="12" id="KW-1185">Reference proteome</keyword>
<dbReference type="PANTHER" id="PTHR24305:SF166">
    <property type="entry name" value="CYTOCHROME P450 12A4, MITOCHONDRIAL-RELATED"/>
    <property type="match status" value="1"/>
</dbReference>
<dbReference type="InterPro" id="IPR017972">
    <property type="entry name" value="Cyt_P450_CS"/>
</dbReference>
<comment type="cofactor">
    <cofactor evidence="1 6">
        <name>heme</name>
        <dbReference type="ChEBI" id="CHEBI:30413"/>
    </cofactor>
</comment>
<dbReference type="GO" id="GO:0005506">
    <property type="term" value="F:iron ion binding"/>
    <property type="evidence" value="ECO:0007669"/>
    <property type="project" value="InterPro"/>
</dbReference>
<dbReference type="GO" id="GO:0004497">
    <property type="term" value="F:monooxygenase activity"/>
    <property type="evidence" value="ECO:0007669"/>
    <property type="project" value="UniProtKB-KW"/>
</dbReference>
<evidence type="ECO:0000256" key="8">
    <source>
        <dbReference type="SAM" id="MobiDB-lite"/>
    </source>
</evidence>
<keyword evidence="10" id="KW-0732">Signal</keyword>
<feature type="binding site" description="axial binding residue" evidence="6">
    <location>
        <position position="545"/>
    </location>
    <ligand>
        <name>heme</name>
        <dbReference type="ChEBI" id="CHEBI:30413"/>
    </ligand>
    <ligandPart>
        <name>Fe</name>
        <dbReference type="ChEBI" id="CHEBI:18248"/>
    </ligandPart>
</feature>
<dbReference type="GO" id="GO:0016705">
    <property type="term" value="F:oxidoreductase activity, acting on paired donors, with incorporation or reduction of molecular oxygen"/>
    <property type="evidence" value="ECO:0007669"/>
    <property type="project" value="InterPro"/>
</dbReference>
<keyword evidence="7" id="KW-0503">Monooxygenase</keyword>
<feature type="chain" id="PRO_5040282813" description="Cytochrome P450" evidence="10">
    <location>
        <begin position="17"/>
        <end position="638"/>
    </location>
</feature>
<dbReference type="PANTHER" id="PTHR24305">
    <property type="entry name" value="CYTOCHROME P450"/>
    <property type="match status" value="1"/>
</dbReference>
<keyword evidence="5 6" id="KW-0408">Iron</keyword>
<reference evidence="11" key="1">
    <citation type="submission" date="2021-03" db="EMBL/GenBank/DDBJ databases">
        <title>Revisited historic fungal species revealed as producer of novel bioactive compounds through whole genome sequencing and comparative genomics.</title>
        <authorList>
            <person name="Vignolle G.A."/>
            <person name="Hochenegger N."/>
            <person name="Mach R.L."/>
            <person name="Mach-Aigner A.R."/>
            <person name="Javad Rahimi M."/>
            <person name="Salim K.A."/>
            <person name="Chan C.M."/>
            <person name="Lim L.B.L."/>
            <person name="Cai F."/>
            <person name="Druzhinina I.S."/>
            <person name="U'Ren J.M."/>
            <person name="Derntl C."/>
        </authorList>
    </citation>
    <scope>NUCLEOTIDE SEQUENCE</scope>
    <source>
        <strain evidence="11">TUCIM 5799</strain>
    </source>
</reference>
<feature type="signal peptide" evidence="10">
    <location>
        <begin position="1"/>
        <end position="16"/>
    </location>
</feature>
<protein>
    <recommendedName>
        <fullName evidence="13">Cytochrome P450</fullName>
    </recommendedName>
</protein>
<evidence type="ECO:0000256" key="3">
    <source>
        <dbReference type="ARBA" id="ARBA00022617"/>
    </source>
</evidence>
<evidence type="ECO:0000256" key="1">
    <source>
        <dbReference type="ARBA" id="ARBA00001971"/>
    </source>
</evidence>
<keyword evidence="7" id="KW-0560">Oxidoreductase</keyword>
<evidence type="ECO:0000256" key="10">
    <source>
        <dbReference type="SAM" id="SignalP"/>
    </source>
</evidence>
<evidence type="ECO:0000256" key="4">
    <source>
        <dbReference type="ARBA" id="ARBA00022723"/>
    </source>
</evidence>
<feature type="compositionally biased region" description="Acidic residues" evidence="8">
    <location>
        <begin position="505"/>
        <end position="514"/>
    </location>
</feature>
<evidence type="ECO:0000256" key="9">
    <source>
        <dbReference type="SAM" id="Phobius"/>
    </source>
</evidence>
<keyword evidence="9" id="KW-0812">Transmembrane</keyword>
<dbReference type="SUPFAM" id="SSF48264">
    <property type="entry name" value="Cytochrome P450"/>
    <property type="match status" value="1"/>
</dbReference>
<dbReference type="CDD" id="cd11070">
    <property type="entry name" value="CYP56-like"/>
    <property type="match status" value="1"/>
</dbReference>
<keyword evidence="4 6" id="KW-0479">Metal-binding</keyword>
<dbReference type="Gene3D" id="1.10.630.10">
    <property type="entry name" value="Cytochrome P450"/>
    <property type="match status" value="1"/>
</dbReference>
<dbReference type="InterPro" id="IPR002401">
    <property type="entry name" value="Cyt_P450_E_grp-I"/>
</dbReference>
<feature type="transmembrane region" description="Helical" evidence="9">
    <location>
        <begin position="38"/>
        <end position="57"/>
    </location>
</feature>
<evidence type="ECO:0008006" key="13">
    <source>
        <dbReference type="Google" id="ProtNLM"/>
    </source>
</evidence>